<feature type="transmembrane region" description="Helical" evidence="1">
    <location>
        <begin position="152"/>
        <end position="169"/>
    </location>
</feature>
<evidence type="ECO:0008006" key="4">
    <source>
        <dbReference type="Google" id="ProtNLM"/>
    </source>
</evidence>
<gene>
    <name evidence="2" type="ORF">GCM10022289_24060</name>
</gene>
<evidence type="ECO:0000313" key="3">
    <source>
        <dbReference type="Proteomes" id="UP001501772"/>
    </source>
</evidence>
<keyword evidence="1" id="KW-0812">Transmembrane</keyword>
<evidence type="ECO:0000256" key="1">
    <source>
        <dbReference type="SAM" id="Phobius"/>
    </source>
</evidence>
<protein>
    <recommendedName>
        <fullName evidence="4">O-antigen ligase-like membrane protein</fullName>
    </recommendedName>
</protein>
<feature type="transmembrane region" description="Helical" evidence="1">
    <location>
        <begin position="23"/>
        <end position="42"/>
    </location>
</feature>
<proteinExistence type="predicted"/>
<reference evidence="3" key="1">
    <citation type="journal article" date="2019" name="Int. J. Syst. Evol. Microbiol.">
        <title>The Global Catalogue of Microorganisms (GCM) 10K type strain sequencing project: providing services to taxonomists for standard genome sequencing and annotation.</title>
        <authorList>
            <consortium name="The Broad Institute Genomics Platform"/>
            <consortium name="The Broad Institute Genome Sequencing Center for Infectious Disease"/>
            <person name="Wu L."/>
            <person name="Ma J."/>
        </authorList>
    </citation>
    <scope>NUCLEOTIDE SEQUENCE [LARGE SCALE GENOMIC DNA]</scope>
    <source>
        <strain evidence="3">JCM 17626</strain>
    </source>
</reference>
<accession>A0ABP8BEW8</accession>
<dbReference type="EMBL" id="BAABBY010000005">
    <property type="protein sequence ID" value="GAA4205093.1"/>
    <property type="molecule type" value="Genomic_DNA"/>
</dbReference>
<sequence>MGLVILVIPSNIKEVPFLKLGKFLTKILIITLPLIILIMAILPTDVVDIVENNVVPWAFELFQNDNGGKLETASSNELKKMYFMPNASTLLIGDGYYVNPLDTTRYYMDTDAGYMRHILYYGLLGSFMMCIIYIMIFFKIYQFSHTLGKSRALKLFSILLAAYFFISHVKGDLFLGADMPIKSLFFLLAILMMKSNIPPKLRIQGKLS</sequence>
<evidence type="ECO:0000313" key="2">
    <source>
        <dbReference type="EMBL" id="GAA4205093.1"/>
    </source>
</evidence>
<keyword evidence="1" id="KW-1133">Transmembrane helix</keyword>
<name>A0ABP8BEW8_9SPHI</name>
<dbReference type="Proteomes" id="UP001501772">
    <property type="component" value="Unassembled WGS sequence"/>
</dbReference>
<organism evidence="2 3">
    <name type="scientific">Pedobacter jeongneungensis</name>
    <dbReference type="NCBI Taxonomy" id="947309"/>
    <lineage>
        <taxon>Bacteria</taxon>
        <taxon>Pseudomonadati</taxon>
        <taxon>Bacteroidota</taxon>
        <taxon>Sphingobacteriia</taxon>
        <taxon>Sphingobacteriales</taxon>
        <taxon>Sphingobacteriaceae</taxon>
        <taxon>Pedobacter</taxon>
    </lineage>
</organism>
<feature type="transmembrane region" description="Helical" evidence="1">
    <location>
        <begin position="175"/>
        <end position="193"/>
    </location>
</feature>
<feature type="transmembrane region" description="Helical" evidence="1">
    <location>
        <begin position="118"/>
        <end position="140"/>
    </location>
</feature>
<keyword evidence="3" id="KW-1185">Reference proteome</keyword>
<comment type="caution">
    <text evidence="2">The sequence shown here is derived from an EMBL/GenBank/DDBJ whole genome shotgun (WGS) entry which is preliminary data.</text>
</comment>
<keyword evidence="1" id="KW-0472">Membrane</keyword>